<dbReference type="AlphaFoldDB" id="A0A3Q3FIG0"/>
<dbReference type="Proteomes" id="UP000264800">
    <property type="component" value="Unplaced"/>
</dbReference>
<dbReference type="SUPFAM" id="SSF48452">
    <property type="entry name" value="TPR-like"/>
    <property type="match status" value="1"/>
</dbReference>
<sequence>LVMDNTEDLDTFLRNVDKISKQLEDLRSSDVEVQEKAVAKADCYIAALDESCRTKVNKTTVNTNPPVQPSLVKHAQKVNSAQLYSCFLSVSKMAKVKKATALKDKGNEAYAEGDYETAVKFYSEGLAELKDMQPLYTNRAQVNNFSLGFTAFFCTKSKETNKKRQYSSTS</sequence>
<reference evidence="1" key="1">
    <citation type="submission" date="2025-08" db="UniProtKB">
        <authorList>
            <consortium name="Ensembl"/>
        </authorList>
    </citation>
    <scope>IDENTIFICATION</scope>
</reference>
<evidence type="ECO:0000313" key="1">
    <source>
        <dbReference type="Ensembl" id="ENSKMAP00000012797.1"/>
    </source>
</evidence>
<evidence type="ECO:0000313" key="2">
    <source>
        <dbReference type="Proteomes" id="UP000264800"/>
    </source>
</evidence>
<dbReference type="InterPro" id="IPR043195">
    <property type="entry name" value="TTC12"/>
</dbReference>
<dbReference type="GO" id="GO:0007288">
    <property type="term" value="P:sperm axoneme assembly"/>
    <property type="evidence" value="ECO:0007669"/>
    <property type="project" value="TreeGrafter"/>
</dbReference>
<dbReference type="InterPro" id="IPR011990">
    <property type="entry name" value="TPR-like_helical_dom_sf"/>
</dbReference>
<dbReference type="PANTHER" id="PTHR46540:SF1">
    <property type="entry name" value="TETRATRICOPEPTIDE REPEAT PROTEIN 12"/>
    <property type="match status" value="1"/>
</dbReference>
<name>A0A3Q3FIG0_KRYMA</name>
<dbReference type="STRING" id="37003.ENSKMAP00000012797"/>
<dbReference type="GeneTree" id="ENSGT00940000161758"/>
<dbReference type="PANTHER" id="PTHR46540">
    <property type="entry name" value="TETRATRICOPEPTIDE REPEAT PROTEIN 12"/>
    <property type="match status" value="1"/>
</dbReference>
<dbReference type="GO" id="GO:0070286">
    <property type="term" value="P:axonemal dynein complex assembly"/>
    <property type="evidence" value="ECO:0007669"/>
    <property type="project" value="TreeGrafter"/>
</dbReference>
<organism evidence="1 2">
    <name type="scientific">Kryptolebias marmoratus</name>
    <name type="common">Mangrove killifish</name>
    <name type="synonym">Rivulus marmoratus</name>
    <dbReference type="NCBI Taxonomy" id="37003"/>
    <lineage>
        <taxon>Eukaryota</taxon>
        <taxon>Metazoa</taxon>
        <taxon>Chordata</taxon>
        <taxon>Craniata</taxon>
        <taxon>Vertebrata</taxon>
        <taxon>Euteleostomi</taxon>
        <taxon>Actinopterygii</taxon>
        <taxon>Neopterygii</taxon>
        <taxon>Teleostei</taxon>
        <taxon>Neoteleostei</taxon>
        <taxon>Acanthomorphata</taxon>
        <taxon>Ovalentaria</taxon>
        <taxon>Atherinomorphae</taxon>
        <taxon>Cyprinodontiformes</taxon>
        <taxon>Rivulidae</taxon>
        <taxon>Kryptolebias</taxon>
    </lineage>
</organism>
<reference evidence="1" key="2">
    <citation type="submission" date="2025-09" db="UniProtKB">
        <authorList>
            <consortium name="Ensembl"/>
        </authorList>
    </citation>
    <scope>IDENTIFICATION</scope>
</reference>
<dbReference type="Gene3D" id="1.25.40.10">
    <property type="entry name" value="Tetratricopeptide repeat domain"/>
    <property type="match status" value="1"/>
</dbReference>
<protein>
    <recommendedName>
        <fullName evidence="3">Tetratricopeptide repeat domain 12</fullName>
    </recommendedName>
</protein>
<evidence type="ECO:0008006" key="3">
    <source>
        <dbReference type="Google" id="ProtNLM"/>
    </source>
</evidence>
<dbReference type="GO" id="GO:0005813">
    <property type="term" value="C:centrosome"/>
    <property type="evidence" value="ECO:0007669"/>
    <property type="project" value="TreeGrafter"/>
</dbReference>
<dbReference type="GO" id="GO:0005737">
    <property type="term" value="C:cytoplasm"/>
    <property type="evidence" value="ECO:0007669"/>
    <property type="project" value="TreeGrafter"/>
</dbReference>
<dbReference type="Ensembl" id="ENSKMAT00000012988.1">
    <property type="protein sequence ID" value="ENSKMAP00000012797.1"/>
    <property type="gene ID" value="ENSKMAG00000009588.1"/>
</dbReference>
<proteinExistence type="predicted"/>
<accession>A0A3Q3FIG0</accession>
<keyword evidence="2" id="KW-1185">Reference proteome</keyword>